<dbReference type="SUPFAM" id="SSF56112">
    <property type="entry name" value="Protein kinase-like (PK-like)"/>
    <property type="match status" value="1"/>
</dbReference>
<comment type="caution">
    <text evidence="1">The sequence shown here is derived from an EMBL/GenBank/DDBJ whole genome shotgun (WGS) entry which is preliminary data.</text>
</comment>
<sequence length="201" mass="22902">MQSSRLPQAALNQLIEGASILEADSYGPKVYLLQDGNILKLFRRKRLFSSALLRPYSTRFINNAVRLQKLGVPTLQVLASYTLDKPGMTAVLYRPLPGKTLRQLSNQENFNWQQALPALVELIRRLHTSGIYFRSLHLGNIVVTPENEWGLIDVADMRFLRSPLPRYLARRNLQHFARYIARENLNGSFPMQALENALLAA</sequence>
<dbReference type="PATRIC" id="fig|294.124.peg.3643"/>
<evidence type="ECO:0000313" key="2">
    <source>
        <dbReference type="Proteomes" id="UP000032101"/>
    </source>
</evidence>
<dbReference type="Proteomes" id="UP000032101">
    <property type="component" value="Unassembled WGS sequence"/>
</dbReference>
<reference evidence="1 2" key="1">
    <citation type="submission" date="2015-01" db="EMBL/GenBank/DDBJ databases">
        <title>Draft Genome Sequence of the Biocontrol and Plant Growth-Promoting Rhizobacteria (PGPR) Pseudomonas fluorescens UM270.</title>
        <authorList>
            <person name="Hernandez-Salmeron J.E."/>
            <person name="Santoyo G."/>
            <person name="Moreno-Hagelsieb G."/>
            <person name="Hernandez-Leon R."/>
        </authorList>
    </citation>
    <scope>NUCLEOTIDE SEQUENCE [LARGE SCALE GENOMIC DNA]</scope>
    <source>
        <strain evidence="1 2">UM270</strain>
    </source>
</reference>
<dbReference type="RefSeq" id="WP_042731092.1">
    <property type="nucleotide sequence ID" value="NZ_JXNZ01000174.1"/>
</dbReference>
<dbReference type="AlphaFoldDB" id="A0A0D0PBI3"/>
<dbReference type="EMBL" id="JXNZ01000174">
    <property type="protein sequence ID" value="KIQ58062.1"/>
    <property type="molecule type" value="Genomic_DNA"/>
</dbReference>
<gene>
    <name evidence="1" type="ORF">RL74_17675</name>
</gene>
<proteinExistence type="predicted"/>
<dbReference type="Gene3D" id="1.10.510.10">
    <property type="entry name" value="Transferase(Phosphotransferase) domain 1"/>
    <property type="match status" value="1"/>
</dbReference>
<evidence type="ECO:0000313" key="1">
    <source>
        <dbReference type="EMBL" id="KIQ58062.1"/>
    </source>
</evidence>
<accession>A0A0D0PBI3</accession>
<organism evidence="1 2">
    <name type="scientific">Pseudomonas fluorescens</name>
    <dbReference type="NCBI Taxonomy" id="294"/>
    <lineage>
        <taxon>Bacteria</taxon>
        <taxon>Pseudomonadati</taxon>
        <taxon>Pseudomonadota</taxon>
        <taxon>Gammaproteobacteria</taxon>
        <taxon>Pseudomonadales</taxon>
        <taxon>Pseudomonadaceae</taxon>
        <taxon>Pseudomonas</taxon>
    </lineage>
</organism>
<dbReference type="OrthoDB" id="8534453at2"/>
<dbReference type="InterPro" id="IPR011009">
    <property type="entry name" value="Kinase-like_dom_sf"/>
</dbReference>
<name>A0A0D0PBI3_PSEFL</name>
<protein>
    <submittedName>
        <fullName evidence="1">Toluene tolerance protein</fullName>
    </submittedName>
</protein>